<feature type="compositionally biased region" description="Polar residues" evidence="1">
    <location>
        <begin position="814"/>
        <end position="825"/>
    </location>
</feature>
<dbReference type="VEuPathDB" id="ToxoDB:CSUI_006523"/>
<feature type="compositionally biased region" description="Low complexity" evidence="1">
    <location>
        <begin position="474"/>
        <end position="485"/>
    </location>
</feature>
<dbReference type="GeneID" id="94429890"/>
<gene>
    <name evidence="3" type="ORF">CSUI_006523</name>
</gene>
<feature type="compositionally biased region" description="Low complexity" evidence="1">
    <location>
        <begin position="89"/>
        <end position="108"/>
    </location>
</feature>
<feature type="compositionally biased region" description="Basic and acidic residues" evidence="1">
    <location>
        <begin position="397"/>
        <end position="418"/>
    </location>
</feature>
<feature type="region of interest" description="Disordered" evidence="1">
    <location>
        <begin position="258"/>
        <end position="292"/>
    </location>
</feature>
<proteinExistence type="predicted"/>
<keyword evidence="2 3" id="KW-0812">Transmembrane</keyword>
<dbReference type="PANTHER" id="PTHR35711">
    <property type="entry name" value="EXPRESSED PROTEIN"/>
    <property type="match status" value="1"/>
</dbReference>
<feature type="region of interest" description="Disordered" evidence="1">
    <location>
        <begin position="1283"/>
        <end position="1323"/>
    </location>
</feature>
<feature type="compositionally biased region" description="Basic and acidic residues" evidence="1">
    <location>
        <begin position="1300"/>
        <end position="1317"/>
    </location>
</feature>
<evidence type="ECO:0000313" key="3">
    <source>
        <dbReference type="EMBL" id="PHJ19646.1"/>
    </source>
</evidence>
<dbReference type="Proteomes" id="UP000221165">
    <property type="component" value="Unassembled WGS sequence"/>
</dbReference>
<feature type="compositionally biased region" description="Basic and acidic residues" evidence="1">
    <location>
        <begin position="258"/>
        <end position="282"/>
    </location>
</feature>
<feature type="compositionally biased region" description="Basic and acidic residues" evidence="1">
    <location>
        <begin position="532"/>
        <end position="544"/>
    </location>
</feature>
<feature type="compositionally biased region" description="Basic and acidic residues" evidence="1">
    <location>
        <begin position="434"/>
        <end position="452"/>
    </location>
</feature>
<dbReference type="OrthoDB" id="331611at2759"/>
<comment type="caution">
    <text evidence="3">The sequence shown here is derived from an EMBL/GenBank/DDBJ whole genome shotgun (WGS) entry which is preliminary data.</text>
</comment>
<feature type="region of interest" description="Disordered" evidence="1">
    <location>
        <begin position="814"/>
        <end position="854"/>
    </location>
</feature>
<feature type="region of interest" description="Disordered" evidence="1">
    <location>
        <begin position="528"/>
        <end position="598"/>
    </location>
</feature>
<feature type="compositionally biased region" description="Polar residues" evidence="1">
    <location>
        <begin position="419"/>
        <end position="432"/>
    </location>
</feature>
<keyword evidence="2" id="KW-0472">Membrane</keyword>
<reference evidence="3 4" key="1">
    <citation type="journal article" date="2017" name="Int. J. Parasitol.">
        <title>The genome of the protozoan parasite Cystoisospora suis and a reverse vaccinology approach to identify vaccine candidates.</title>
        <authorList>
            <person name="Palmieri N."/>
            <person name="Shrestha A."/>
            <person name="Ruttkowski B."/>
            <person name="Beck T."/>
            <person name="Vogl C."/>
            <person name="Tomley F."/>
            <person name="Blake D.P."/>
            <person name="Joachim A."/>
        </authorList>
    </citation>
    <scope>NUCLEOTIDE SEQUENCE [LARGE SCALE GENOMIC DNA]</scope>
    <source>
        <strain evidence="3 4">Wien I</strain>
    </source>
</reference>
<organism evidence="3 4">
    <name type="scientific">Cystoisospora suis</name>
    <dbReference type="NCBI Taxonomy" id="483139"/>
    <lineage>
        <taxon>Eukaryota</taxon>
        <taxon>Sar</taxon>
        <taxon>Alveolata</taxon>
        <taxon>Apicomplexa</taxon>
        <taxon>Conoidasida</taxon>
        <taxon>Coccidia</taxon>
        <taxon>Eucoccidiorida</taxon>
        <taxon>Eimeriorina</taxon>
        <taxon>Sarcocystidae</taxon>
        <taxon>Cystoisospora</taxon>
    </lineage>
</organism>
<feature type="transmembrane region" description="Helical" evidence="2">
    <location>
        <begin position="296"/>
        <end position="314"/>
    </location>
</feature>
<feature type="compositionally biased region" description="Basic and acidic residues" evidence="1">
    <location>
        <begin position="1173"/>
        <end position="1183"/>
    </location>
</feature>
<evidence type="ECO:0000313" key="4">
    <source>
        <dbReference type="Proteomes" id="UP000221165"/>
    </source>
</evidence>
<feature type="region of interest" description="Disordered" evidence="1">
    <location>
        <begin position="1033"/>
        <end position="1092"/>
    </location>
</feature>
<feature type="compositionally biased region" description="Basic and acidic residues" evidence="1">
    <location>
        <begin position="1377"/>
        <end position="1386"/>
    </location>
</feature>
<feature type="region of interest" description="Disordered" evidence="1">
    <location>
        <begin position="1377"/>
        <end position="1427"/>
    </location>
</feature>
<feature type="compositionally biased region" description="Low complexity" evidence="1">
    <location>
        <begin position="673"/>
        <end position="699"/>
    </location>
</feature>
<feature type="compositionally biased region" description="Acidic residues" evidence="1">
    <location>
        <begin position="1387"/>
        <end position="1400"/>
    </location>
</feature>
<dbReference type="PANTHER" id="PTHR35711:SF1">
    <property type="entry name" value="ECTODERMAL, ISOFORM F"/>
    <property type="match status" value="1"/>
</dbReference>
<feature type="compositionally biased region" description="Acidic residues" evidence="1">
    <location>
        <begin position="1153"/>
        <end position="1172"/>
    </location>
</feature>
<feature type="compositionally biased region" description="Basic and acidic residues" evidence="1">
    <location>
        <begin position="144"/>
        <end position="160"/>
    </location>
</feature>
<keyword evidence="4" id="KW-1185">Reference proteome</keyword>
<feature type="region of interest" description="Disordered" evidence="1">
    <location>
        <begin position="141"/>
        <end position="163"/>
    </location>
</feature>
<feature type="region of interest" description="Disordered" evidence="1">
    <location>
        <begin position="1139"/>
        <end position="1193"/>
    </location>
</feature>
<sequence length="1478" mass="168251">MVTRSKKAALLSSHQEHSTSVPSTSFSSLSFSSSSSSLSSLSELSRRSSSPSPSSFSSSSPSSSLFWPMPTVYQHNTMTTDDHHPPPTSSTSSSSSSSSSFHASPSSFRTTRDSELDSVSTSCDDDHHLVMSIMTRRSSVTESTVKEKIYDPPHEADRSSSYDAVGMPPSVACHETRRSSFSEKMSCEEKRNGSCLSSTYEEEKKEEKKKCIKTSSSFLLLPSHLLTSCDPREHVYALFPGGREAVAEALHALGKEEEERMQSLLQQEREREEQERRRRYLAEEEESEQEKRRSRMMTASCFLFLFFLWILWLTDVETSTVLPVISFFSSPFHRLSALFFSSSSSSSSLPPAPAVTRGSRRGEKRRKERREEQDQEEEESLGLQRRQDHLQGLLSGEGERRSEQAEDFVRRPTEDSQREGLSSETSCRSVSPSLKEEKDYEDSLLHLRKNSDSDVSNDVSSPSFHHRDTAQVVSSSSFSSSSSSSSFYLDEEGIIPWMPLVYQQGLDEKEKGLLRAKQEKALKETIFLSDSKAGEDERDVDQQRGRQGPLTETRSSHAFSSSSGHDMMMGPSVHTPESQSVHHTSPQHDIPSSSGVHTPDLERLRQLQLSCLFKEQLPEDLVSQIPLSLSFSSISQLPFIRIPRSMILSTRDLLPNTTFQTSCQIPLSTESTSSSQDLHPHFSSSSSSNSTIRLSSSSSPPHRPCTINELSAFLLVQERRLQRQILRDFFSKELTLLTKRFPHKTWTLHERSAYIREHRRTFFPLLPYCITKGHDRNSLYFTEAHWEAGEYLTHMKRRPLENFIHRISSLISQQGNYQPSRPTQSKEQQAKEYAEAEIHGEKEEKKKKEKKRDPIVKMMEKREQEKNVKEALSVLYSKGLSDIGENIAVSPVSYDFNVGLHQYTWNSDMSVVHAAHEESFTWGGTSHRRTATTDTHHHPHHLLYPPHLHRHLYNLHSDKTHLPPHHLPSRPNPLAPPHTTTRSETPGSPDMAVSSFQKEKVKRILVNQGQLNSVHTLHRFGVIDPHNPWGPVFFLRKGKPTSSKERQEKEEEKEKGEKGDETQEGEEDDDDADGDEPKTLKSTFPLPFASTISGGSALKADGIFTEEEAQRFLPEWMLPTDRVIIEKDGRSMCFHPLFRRQKTSSQSPSSFASEEEEERDCPISIEEDEDNEDYKRTQRMKTEENEEEESISLPRLDSVHFEEVLLASPPSGENEKNKNKKKKMIDRERRVVGIVCKKDVFYSRTYGYGGLILHEGGPIGGFDRIPYQCMRELLSRHNAYAHEDSSLSHASSSSSHLKKEKREEERMKDSTQERRDTSPLVSSFSLSLAEKEERIASVLEKACEVQLRHTHRALEILHGELKKQEGRLSLVYSLGKKDEETKKEEEQREEIEDDSEEEEEVFFRGTIYEMEKKRGEKGEEKDEEADIERTLGITTKMIQAAQSDEKLLTQCISYFRKLRSKLHSSSSSSPHLPPSTSS</sequence>
<feature type="region of interest" description="Disordered" evidence="1">
    <location>
        <begin position="342"/>
        <end position="485"/>
    </location>
</feature>
<dbReference type="RefSeq" id="XP_067921344.1">
    <property type="nucleotide sequence ID" value="XM_068066679.1"/>
</dbReference>
<feature type="compositionally biased region" description="Basic and acidic residues" evidence="1">
    <location>
        <begin position="1409"/>
        <end position="1420"/>
    </location>
</feature>
<evidence type="ECO:0000256" key="1">
    <source>
        <dbReference type="SAM" id="MobiDB-lite"/>
    </source>
</evidence>
<feature type="compositionally biased region" description="Polar residues" evidence="1">
    <location>
        <begin position="575"/>
        <end position="584"/>
    </location>
</feature>
<feature type="compositionally biased region" description="Basic and acidic residues" evidence="1">
    <location>
        <begin position="828"/>
        <end position="854"/>
    </location>
</feature>
<feature type="region of interest" description="Disordered" evidence="1">
    <location>
        <begin position="669"/>
        <end position="703"/>
    </location>
</feature>
<feature type="compositionally biased region" description="Basic and acidic residues" evidence="1">
    <location>
        <begin position="1042"/>
        <end position="1061"/>
    </location>
</feature>
<feature type="region of interest" description="Disordered" evidence="1">
    <location>
        <begin position="957"/>
        <end position="995"/>
    </location>
</feature>
<name>A0A2C6KU64_9APIC</name>
<keyword evidence="2" id="KW-1133">Transmembrane helix</keyword>
<feature type="region of interest" description="Disordered" evidence="1">
    <location>
        <begin position="1"/>
        <end position="123"/>
    </location>
</feature>
<feature type="compositionally biased region" description="Basic residues" evidence="1">
    <location>
        <begin position="358"/>
        <end position="368"/>
    </location>
</feature>
<evidence type="ECO:0000256" key="2">
    <source>
        <dbReference type="SAM" id="Phobius"/>
    </source>
</evidence>
<feature type="compositionally biased region" description="Acidic residues" evidence="1">
    <location>
        <begin position="1062"/>
        <end position="1074"/>
    </location>
</feature>
<feature type="compositionally biased region" description="Low complexity" evidence="1">
    <location>
        <begin position="18"/>
        <end position="66"/>
    </location>
</feature>
<protein>
    <submittedName>
        <fullName evidence="3">Transmembrane protein</fullName>
    </submittedName>
</protein>
<dbReference type="EMBL" id="MIGC01003307">
    <property type="protein sequence ID" value="PHJ19646.1"/>
    <property type="molecule type" value="Genomic_DNA"/>
</dbReference>
<accession>A0A2C6KU64</accession>